<dbReference type="Gene3D" id="3.60.10.10">
    <property type="entry name" value="Endonuclease/exonuclease/phosphatase"/>
    <property type="match status" value="1"/>
</dbReference>
<feature type="active site" description="Proton acceptor" evidence="5">
    <location>
        <position position="248"/>
    </location>
</feature>
<dbReference type="NCBIfam" id="TIGR00195">
    <property type="entry name" value="exoDNase_III"/>
    <property type="match status" value="1"/>
</dbReference>
<dbReference type="Proteomes" id="UP000198535">
    <property type="component" value="Unassembled WGS sequence"/>
</dbReference>
<feature type="binding site" evidence="6">
    <location>
        <position position="248"/>
    </location>
    <ligand>
        <name>Mg(2+)</name>
        <dbReference type="ChEBI" id="CHEBI:18420"/>
        <label>1</label>
    </ligand>
</feature>
<name>A0A1I4S378_9EURY</name>
<dbReference type="CDD" id="cd09085">
    <property type="entry name" value="Mth212-like_AP-endo"/>
    <property type="match status" value="1"/>
</dbReference>
<evidence type="ECO:0000256" key="6">
    <source>
        <dbReference type="PIRSR" id="PIRSR604808-2"/>
    </source>
</evidence>
<comment type="similarity">
    <text evidence="1">Belongs to the DNA repair enzymes AP/ExoA family.</text>
</comment>
<dbReference type="GO" id="GO:0006284">
    <property type="term" value="P:base-excision repair"/>
    <property type="evidence" value="ECO:0007669"/>
    <property type="project" value="TreeGrafter"/>
</dbReference>
<dbReference type="GO" id="GO:0003677">
    <property type="term" value="F:DNA binding"/>
    <property type="evidence" value="ECO:0007669"/>
    <property type="project" value="InterPro"/>
</dbReference>
<organism evidence="9 10">
    <name type="scientific">Methanolobus profundi</name>
    <dbReference type="NCBI Taxonomy" id="487685"/>
    <lineage>
        <taxon>Archaea</taxon>
        <taxon>Methanobacteriati</taxon>
        <taxon>Methanobacteriota</taxon>
        <taxon>Stenosarchaea group</taxon>
        <taxon>Methanomicrobia</taxon>
        <taxon>Methanosarcinales</taxon>
        <taxon>Methanosarcinaceae</taxon>
        <taxon>Methanolobus</taxon>
    </lineage>
</organism>
<feature type="site" description="Transition state stabilizer" evidence="7">
    <location>
        <position position="153"/>
    </location>
</feature>
<feature type="binding site" evidence="6">
    <location>
        <position position="247"/>
    </location>
    <ligand>
        <name>Mg(2+)</name>
        <dbReference type="ChEBI" id="CHEBI:18420"/>
        <label>1</label>
    </ligand>
</feature>
<keyword evidence="2 6" id="KW-0479">Metal-binding</keyword>
<feature type="binding site" evidence="6">
    <location>
        <position position="153"/>
    </location>
    <ligand>
        <name>Mg(2+)</name>
        <dbReference type="ChEBI" id="CHEBI:18420"/>
        <label>1</label>
    </ligand>
</feature>
<keyword evidence="4 6" id="KW-0460">Magnesium</keyword>
<dbReference type="Pfam" id="PF03372">
    <property type="entry name" value="Exo_endo_phos"/>
    <property type="match status" value="1"/>
</dbReference>
<dbReference type="FunFam" id="3.60.10.10:FF:000026">
    <property type="entry name" value="Exodeoxyribonuclease III"/>
    <property type="match status" value="1"/>
</dbReference>
<dbReference type="OrthoDB" id="146626at2157"/>
<evidence type="ECO:0000256" key="4">
    <source>
        <dbReference type="ARBA" id="ARBA00022842"/>
    </source>
</evidence>
<reference evidence="10" key="1">
    <citation type="submission" date="2016-10" db="EMBL/GenBank/DDBJ databases">
        <authorList>
            <person name="Varghese N."/>
            <person name="Submissions S."/>
        </authorList>
    </citation>
    <scope>NUCLEOTIDE SEQUENCE [LARGE SCALE GENOMIC DNA]</scope>
    <source>
        <strain evidence="10">Mob M</strain>
    </source>
</reference>
<dbReference type="GO" id="GO:0003906">
    <property type="term" value="F:DNA-(apurinic or apyrimidinic site) endonuclease activity"/>
    <property type="evidence" value="ECO:0007669"/>
    <property type="project" value="TreeGrafter"/>
</dbReference>
<feature type="domain" description="Endonuclease/exonuclease/phosphatase" evidence="8">
    <location>
        <begin position="7"/>
        <end position="248"/>
    </location>
</feature>
<feature type="site" description="Important for catalytic activity" evidence="7">
    <location>
        <position position="222"/>
    </location>
</feature>
<dbReference type="InterPro" id="IPR036691">
    <property type="entry name" value="Endo/exonu/phosph_ase_sf"/>
</dbReference>
<feature type="active site" description="Proton donor/acceptor" evidence="5">
    <location>
        <position position="151"/>
    </location>
</feature>
<comment type="cofactor">
    <cofactor evidence="6">
        <name>Mg(2+)</name>
        <dbReference type="ChEBI" id="CHEBI:18420"/>
    </cofactor>
    <cofactor evidence="6">
        <name>Mn(2+)</name>
        <dbReference type="ChEBI" id="CHEBI:29035"/>
    </cofactor>
    <text evidence="6">Probably binds two magnesium or manganese ions per subunit.</text>
</comment>
<gene>
    <name evidence="9" type="ORF">SAMN04488696_1733</name>
</gene>
<dbReference type="PANTHER" id="PTHR22748">
    <property type="entry name" value="AP ENDONUCLEASE"/>
    <property type="match status" value="1"/>
</dbReference>
<dbReference type="STRING" id="487685.SAMN04488696_1733"/>
<feature type="binding site" evidence="6">
    <location>
        <position position="151"/>
    </location>
    <ligand>
        <name>Mg(2+)</name>
        <dbReference type="ChEBI" id="CHEBI:18420"/>
        <label>1</label>
    </ligand>
</feature>
<dbReference type="RefSeq" id="WP_091936055.1">
    <property type="nucleotide sequence ID" value="NZ_FOUJ01000003.1"/>
</dbReference>
<dbReference type="InterPro" id="IPR020847">
    <property type="entry name" value="AP_endonuclease_F1_BS"/>
</dbReference>
<accession>A0A1I4S378</accession>
<feature type="active site" evidence="5">
    <location>
        <position position="111"/>
    </location>
</feature>
<sequence>MSRIKIISWNVNGIRAVHKKGFLDWFNEEGPDILCIQETKARREQLPEEMLEIDGYHNYFASAEKKGYSGVAIYSKKEPIDIKCGFGIEKFDSEGRTQIADYGDFVLYNIYFPNGKASAERLAYKMEFYDAFLNHANTLRSKGKKIIVCGDVNTAHKEIDLARPKENENISGFLPEERAWIDKLLENGYFDTFRMFNTEPENYSWWSMRTKARERNVGWRIDYFFASDNAKDDIKDAFILPDVMGSDHCPIGIDLEI</sequence>
<dbReference type="GO" id="GO:0008311">
    <property type="term" value="F:double-stranded DNA 3'-5' DNA exonuclease activity"/>
    <property type="evidence" value="ECO:0007669"/>
    <property type="project" value="TreeGrafter"/>
</dbReference>
<evidence type="ECO:0000256" key="1">
    <source>
        <dbReference type="ARBA" id="ARBA00007092"/>
    </source>
</evidence>
<dbReference type="GO" id="GO:0008081">
    <property type="term" value="F:phosphoric diester hydrolase activity"/>
    <property type="evidence" value="ECO:0007669"/>
    <property type="project" value="TreeGrafter"/>
</dbReference>
<proteinExistence type="inferred from homology"/>
<dbReference type="InterPro" id="IPR005135">
    <property type="entry name" value="Endo/exonuclease/phosphatase"/>
</dbReference>
<feature type="binding site" evidence="6">
    <location>
        <position position="38"/>
    </location>
    <ligand>
        <name>Mg(2+)</name>
        <dbReference type="ChEBI" id="CHEBI:18420"/>
        <label>1</label>
    </ligand>
</feature>
<protein>
    <submittedName>
        <fullName evidence="9">Exodeoxyribonuclease-3</fullName>
    </submittedName>
</protein>
<dbReference type="EMBL" id="FOUJ01000003">
    <property type="protein sequence ID" value="SFM58703.1"/>
    <property type="molecule type" value="Genomic_DNA"/>
</dbReference>
<evidence type="ECO:0000256" key="2">
    <source>
        <dbReference type="ARBA" id="ARBA00022723"/>
    </source>
</evidence>
<evidence type="ECO:0000313" key="10">
    <source>
        <dbReference type="Proteomes" id="UP000198535"/>
    </source>
</evidence>
<dbReference type="AlphaFoldDB" id="A0A1I4S378"/>
<dbReference type="PANTHER" id="PTHR22748:SF6">
    <property type="entry name" value="DNA-(APURINIC OR APYRIMIDINIC SITE) ENDONUCLEASE"/>
    <property type="match status" value="1"/>
</dbReference>
<evidence type="ECO:0000256" key="7">
    <source>
        <dbReference type="PIRSR" id="PIRSR604808-3"/>
    </source>
</evidence>
<dbReference type="NCBIfam" id="TIGR00633">
    <property type="entry name" value="xth"/>
    <property type="match status" value="1"/>
</dbReference>
<evidence type="ECO:0000313" key="9">
    <source>
        <dbReference type="EMBL" id="SFM58703.1"/>
    </source>
</evidence>
<keyword evidence="6" id="KW-0464">Manganese</keyword>
<keyword evidence="3" id="KW-0378">Hydrolase</keyword>
<dbReference type="PROSITE" id="PS51435">
    <property type="entry name" value="AP_NUCLEASE_F1_4"/>
    <property type="match status" value="1"/>
</dbReference>
<dbReference type="InterPro" id="IPR004808">
    <property type="entry name" value="AP_endonuc_1"/>
</dbReference>
<feature type="binding site" evidence="6">
    <location>
        <position position="10"/>
    </location>
    <ligand>
        <name>Mg(2+)</name>
        <dbReference type="ChEBI" id="CHEBI:18420"/>
        <label>1</label>
    </ligand>
</feature>
<dbReference type="GO" id="GO:0046872">
    <property type="term" value="F:metal ion binding"/>
    <property type="evidence" value="ECO:0007669"/>
    <property type="project" value="UniProtKB-KW"/>
</dbReference>
<evidence type="ECO:0000256" key="3">
    <source>
        <dbReference type="ARBA" id="ARBA00022801"/>
    </source>
</evidence>
<feature type="site" description="Interaction with DNA substrate" evidence="7">
    <location>
        <position position="248"/>
    </location>
</feature>
<dbReference type="PROSITE" id="PS00726">
    <property type="entry name" value="AP_NUCLEASE_F1_1"/>
    <property type="match status" value="1"/>
</dbReference>
<dbReference type="SUPFAM" id="SSF56219">
    <property type="entry name" value="DNase I-like"/>
    <property type="match status" value="1"/>
</dbReference>
<keyword evidence="10" id="KW-1185">Reference proteome</keyword>
<evidence type="ECO:0000256" key="5">
    <source>
        <dbReference type="PIRSR" id="PIRSR604808-1"/>
    </source>
</evidence>
<evidence type="ECO:0000259" key="8">
    <source>
        <dbReference type="Pfam" id="PF03372"/>
    </source>
</evidence>